<gene>
    <name evidence="15" type="ORF">Cvel_18999</name>
</gene>
<keyword evidence="3" id="KW-0808">Transferase</keyword>
<evidence type="ECO:0000256" key="9">
    <source>
        <dbReference type="ARBA" id="ARBA00022989"/>
    </source>
</evidence>
<proteinExistence type="predicted"/>
<dbReference type="Gene3D" id="3.30.40.10">
    <property type="entry name" value="Zinc/RING finger domain, C3HC4 (zinc finger)"/>
    <property type="match status" value="1"/>
</dbReference>
<dbReference type="PANTHER" id="PTHR45768:SF18">
    <property type="entry name" value="RING-H2 FINGER PROTEIN ATL47-RELATED"/>
    <property type="match status" value="1"/>
</dbReference>
<keyword evidence="7" id="KW-0833">Ubl conjugation pathway</keyword>
<keyword evidence="9 13" id="KW-1133">Transmembrane helix</keyword>
<feature type="transmembrane region" description="Helical" evidence="13">
    <location>
        <begin position="66"/>
        <end position="85"/>
    </location>
</feature>
<dbReference type="InterPro" id="IPR001841">
    <property type="entry name" value="Znf_RING"/>
</dbReference>
<keyword evidence="5" id="KW-0479">Metal-binding</keyword>
<comment type="pathway">
    <text evidence="2">Protein modification; protein ubiquitination.</text>
</comment>
<accession>A0A0G4FVI6</accession>
<evidence type="ECO:0000256" key="5">
    <source>
        <dbReference type="ARBA" id="ARBA00022723"/>
    </source>
</evidence>
<dbReference type="GO" id="GO:0016740">
    <property type="term" value="F:transferase activity"/>
    <property type="evidence" value="ECO:0007669"/>
    <property type="project" value="UniProtKB-KW"/>
</dbReference>
<dbReference type="PhylomeDB" id="A0A0G4FVI6"/>
<dbReference type="SMART" id="SM00184">
    <property type="entry name" value="RING"/>
    <property type="match status" value="1"/>
</dbReference>
<dbReference type="PANTHER" id="PTHR45768">
    <property type="entry name" value="E3 UBIQUITIN-PROTEIN LIGASE RNF13-LIKE"/>
    <property type="match status" value="1"/>
</dbReference>
<evidence type="ECO:0000256" key="4">
    <source>
        <dbReference type="ARBA" id="ARBA00022692"/>
    </source>
</evidence>
<dbReference type="GO" id="GO:0008270">
    <property type="term" value="F:zinc ion binding"/>
    <property type="evidence" value="ECO:0007669"/>
    <property type="project" value="UniProtKB-KW"/>
</dbReference>
<sequence>MRREGGIHPELLVKGDCSVALAHWICVGLIFPQYVVWTAVGVVWLGETSQHSPRCLPGGEFELLSMAIWVTFSGVWAALYVRFLSRVWMMFSVLRRERDGLVAGASGEAAEIVRRWGDEVLVSASSSFRPRGLTVRELANLGGKFCIQAGEGKADTKVGKEEEEEASTTGTTPESCCLSSSCSPSSFSSSSSTSTERKGQAGSASPSSSSSPVAAKVPQGSVDSSWEGEGEGGVLCAVCLEEGADGDVMRRLQPCNHCFHSGCVDRWLLQDAVCPTCKTPVRKSASRNKSSSSSSSTACTSVSPSGCAARPVSRFFGGRGTRREGAAASVSAHGGSRERGCREEQGGGWGVESGESGSERGSSRWSAAGDRGRGGGSEVSLRQRGALADLAFEDESSSSSPRGRGGTRGREERSDSSRSGSCESREPSLQRALKAVIAAAGTCGGPS</sequence>
<dbReference type="CDD" id="cd16454">
    <property type="entry name" value="RING-H2_PA-TM-RING"/>
    <property type="match status" value="1"/>
</dbReference>
<evidence type="ECO:0000313" key="15">
    <source>
        <dbReference type="EMBL" id="CEM19229.1"/>
    </source>
</evidence>
<organism evidence="15">
    <name type="scientific">Chromera velia CCMP2878</name>
    <dbReference type="NCBI Taxonomy" id="1169474"/>
    <lineage>
        <taxon>Eukaryota</taxon>
        <taxon>Sar</taxon>
        <taxon>Alveolata</taxon>
        <taxon>Colpodellida</taxon>
        <taxon>Chromeraceae</taxon>
        <taxon>Chromera</taxon>
    </lineage>
</organism>
<feature type="transmembrane region" description="Helical" evidence="13">
    <location>
        <begin position="21"/>
        <end position="46"/>
    </location>
</feature>
<feature type="region of interest" description="Disordered" evidence="12">
    <location>
        <begin position="154"/>
        <end position="228"/>
    </location>
</feature>
<evidence type="ECO:0000256" key="11">
    <source>
        <dbReference type="PROSITE-ProRule" id="PRU00175"/>
    </source>
</evidence>
<dbReference type="VEuPathDB" id="CryptoDB:Cvel_18999"/>
<feature type="domain" description="RING-type" evidence="14">
    <location>
        <begin position="236"/>
        <end position="278"/>
    </location>
</feature>
<evidence type="ECO:0000256" key="13">
    <source>
        <dbReference type="SAM" id="Phobius"/>
    </source>
</evidence>
<evidence type="ECO:0000256" key="10">
    <source>
        <dbReference type="ARBA" id="ARBA00023136"/>
    </source>
</evidence>
<keyword evidence="8" id="KW-0862">Zinc</keyword>
<dbReference type="SUPFAM" id="SSF57850">
    <property type="entry name" value="RING/U-box"/>
    <property type="match status" value="1"/>
</dbReference>
<dbReference type="EMBL" id="CDMZ01000671">
    <property type="protein sequence ID" value="CEM19229.1"/>
    <property type="molecule type" value="Genomic_DNA"/>
</dbReference>
<evidence type="ECO:0000256" key="12">
    <source>
        <dbReference type="SAM" id="MobiDB-lite"/>
    </source>
</evidence>
<keyword evidence="6 11" id="KW-0863">Zinc-finger</keyword>
<reference evidence="15" key="1">
    <citation type="submission" date="2014-11" db="EMBL/GenBank/DDBJ databases">
        <authorList>
            <person name="Otto D Thomas"/>
            <person name="Naeem Raeece"/>
        </authorList>
    </citation>
    <scope>NUCLEOTIDE SEQUENCE</scope>
</reference>
<feature type="compositionally biased region" description="Low complexity" evidence="12">
    <location>
        <begin position="287"/>
        <end position="305"/>
    </location>
</feature>
<evidence type="ECO:0000256" key="3">
    <source>
        <dbReference type="ARBA" id="ARBA00022679"/>
    </source>
</evidence>
<evidence type="ECO:0000256" key="6">
    <source>
        <dbReference type="ARBA" id="ARBA00022771"/>
    </source>
</evidence>
<protein>
    <recommendedName>
        <fullName evidence="14">RING-type domain-containing protein</fullName>
    </recommendedName>
</protein>
<dbReference type="GO" id="GO:0016020">
    <property type="term" value="C:membrane"/>
    <property type="evidence" value="ECO:0007669"/>
    <property type="project" value="UniProtKB-SubCell"/>
</dbReference>
<dbReference type="Pfam" id="PF13639">
    <property type="entry name" value="zf-RING_2"/>
    <property type="match status" value="1"/>
</dbReference>
<keyword evidence="10 13" id="KW-0472">Membrane</keyword>
<dbReference type="PROSITE" id="PS50089">
    <property type="entry name" value="ZF_RING_2"/>
    <property type="match status" value="1"/>
</dbReference>
<feature type="region of interest" description="Disordered" evidence="12">
    <location>
        <begin position="281"/>
        <end position="428"/>
    </location>
</feature>
<keyword evidence="4 13" id="KW-0812">Transmembrane</keyword>
<comment type="subcellular location">
    <subcellularLocation>
        <location evidence="1">Membrane</location>
        <topology evidence="1">Single-pass membrane protein</topology>
    </subcellularLocation>
</comment>
<evidence type="ECO:0000256" key="8">
    <source>
        <dbReference type="ARBA" id="ARBA00022833"/>
    </source>
</evidence>
<evidence type="ECO:0000256" key="7">
    <source>
        <dbReference type="ARBA" id="ARBA00022786"/>
    </source>
</evidence>
<dbReference type="InterPro" id="IPR013083">
    <property type="entry name" value="Znf_RING/FYVE/PHD"/>
</dbReference>
<evidence type="ECO:0000256" key="2">
    <source>
        <dbReference type="ARBA" id="ARBA00004906"/>
    </source>
</evidence>
<name>A0A0G4FVI6_9ALVE</name>
<evidence type="ECO:0000259" key="14">
    <source>
        <dbReference type="PROSITE" id="PS50089"/>
    </source>
</evidence>
<dbReference type="AlphaFoldDB" id="A0A0G4FVI6"/>
<evidence type="ECO:0000256" key="1">
    <source>
        <dbReference type="ARBA" id="ARBA00004167"/>
    </source>
</evidence>
<feature type="compositionally biased region" description="Basic and acidic residues" evidence="12">
    <location>
        <begin position="335"/>
        <end position="345"/>
    </location>
</feature>
<feature type="compositionally biased region" description="Low complexity" evidence="12">
    <location>
        <begin position="167"/>
        <end position="219"/>
    </location>
</feature>